<dbReference type="KEGG" id="vg:30902726"/>
<dbReference type="EMBL" id="KX643370">
    <property type="protein sequence ID" value="AOC55234.1"/>
    <property type="molecule type" value="Genomic_DNA"/>
</dbReference>
<dbReference type="Proteomes" id="UP000149121">
    <property type="component" value="Segment"/>
</dbReference>
<keyword evidence="2" id="KW-1185">Reference proteome</keyword>
<accession>A0A1B2RW53</accession>
<gene>
    <name evidence="1" type="ORF">LCDVSa150L</name>
</gene>
<organism evidence="1 2">
    <name type="scientific">Lymphocystis disease virus 3</name>
    <dbReference type="NCBI Taxonomy" id="2560566"/>
    <lineage>
        <taxon>Viruses</taxon>
        <taxon>Varidnaviria</taxon>
        <taxon>Bamfordvirae</taxon>
        <taxon>Nucleocytoviricota</taxon>
        <taxon>Megaviricetes</taxon>
        <taxon>Pimascovirales</taxon>
        <taxon>Pimascovirales incertae sedis</taxon>
        <taxon>Iridoviridae</taxon>
        <taxon>Alphairidovirinae</taxon>
        <taxon>Lymphocystivirus</taxon>
        <taxon>Lymphocystivirus sparus1</taxon>
    </lineage>
</organism>
<evidence type="ECO:0000313" key="1">
    <source>
        <dbReference type="EMBL" id="AOC55234.1"/>
    </source>
</evidence>
<protein>
    <submittedName>
        <fullName evidence="1">Uncharacterized protein</fullName>
    </submittedName>
</protein>
<evidence type="ECO:0000313" key="2">
    <source>
        <dbReference type="Proteomes" id="UP000149121"/>
    </source>
</evidence>
<reference evidence="1 2" key="1">
    <citation type="journal article" date="2016" name="J. Virol.">
        <title>Concurrence of Iridovirus, Polyomavirus, and a Unique Member of a New Group of Fish Papillomaviruses in Lymphocystis Disease-Affected Gilthead Sea Bream.</title>
        <authorList>
            <person name="Lopez-Bueno A."/>
            <person name="Mavian C."/>
            <person name="Labella A.M."/>
            <person name="Castro D."/>
            <person name="Borrego J.J."/>
            <person name="Alcami A."/>
            <person name="Alejo A."/>
        </authorList>
    </citation>
    <scope>NUCLEOTIDE SEQUENCE [LARGE SCALE GENOMIC DNA]</scope>
    <source>
        <strain evidence="1">SA9</strain>
    </source>
</reference>
<name>A0A1B2RW53_9VIRU</name>
<proteinExistence type="predicted"/>
<sequence>MRLLIIQLKNRRRIKRINIQMLESCRKQSIKKPSTHILTLKNKILFILYSVATFVNI</sequence>